<dbReference type="PANTHER" id="PTHR37953">
    <property type="entry name" value="UPF0127 PROTEIN MJ1496"/>
    <property type="match status" value="1"/>
</dbReference>
<reference evidence="3" key="1">
    <citation type="submission" date="2017-09" db="EMBL/GenBank/DDBJ databases">
        <title>Depth-based differentiation of microbial function through sediment-hosted aquifers and enrichment of novel symbionts in the deep terrestrial subsurface.</title>
        <authorList>
            <person name="Probst A.J."/>
            <person name="Ladd B."/>
            <person name="Jarett J.K."/>
            <person name="Geller-Mcgrath D.E."/>
            <person name="Sieber C.M.K."/>
            <person name="Emerson J.B."/>
            <person name="Anantharaman K."/>
            <person name="Thomas B.C."/>
            <person name="Malmstrom R."/>
            <person name="Stieglmeier M."/>
            <person name="Klingl A."/>
            <person name="Woyke T."/>
            <person name="Ryan C.M."/>
            <person name="Banfield J.F."/>
        </authorList>
    </citation>
    <scope>NUCLEOTIDE SEQUENCE [LARGE SCALE GENOMIC DNA]</scope>
</reference>
<keyword evidence="1" id="KW-0472">Membrane</keyword>
<accession>A0A2M8KXH5</accession>
<evidence type="ECO:0000256" key="1">
    <source>
        <dbReference type="SAM" id="Phobius"/>
    </source>
</evidence>
<organism evidence="2 3">
    <name type="scientific">Candidatus Ryanbacteria bacterium CG10_big_fil_rev_8_21_14_0_10_43_42</name>
    <dbReference type="NCBI Taxonomy" id="1974864"/>
    <lineage>
        <taxon>Bacteria</taxon>
        <taxon>Candidatus Ryaniibacteriota</taxon>
    </lineage>
</organism>
<dbReference type="AlphaFoldDB" id="A0A2M8KXH5"/>
<evidence type="ECO:0000313" key="3">
    <source>
        <dbReference type="Proteomes" id="UP000229098"/>
    </source>
</evidence>
<comment type="caution">
    <text evidence="2">The sequence shown here is derived from an EMBL/GenBank/DDBJ whole genome shotgun (WGS) entry which is preliminary data.</text>
</comment>
<protein>
    <recommendedName>
        <fullName evidence="4">DUF192 domain-containing protein</fullName>
    </recommendedName>
</protein>
<proteinExistence type="predicted"/>
<dbReference type="InterPro" id="IPR038695">
    <property type="entry name" value="Saro_0823-like_sf"/>
</dbReference>
<keyword evidence="1" id="KW-0812">Transmembrane</keyword>
<dbReference type="EMBL" id="PFEF01000005">
    <property type="protein sequence ID" value="PJE64638.1"/>
    <property type="molecule type" value="Genomic_DNA"/>
</dbReference>
<feature type="transmembrane region" description="Helical" evidence="1">
    <location>
        <begin position="6"/>
        <end position="24"/>
    </location>
</feature>
<gene>
    <name evidence="2" type="ORF">COU90_02240</name>
</gene>
<sequence length="169" mass="18752">MHTSKTIILFFIIIIGGIGALGFSSSLRGDEENSGHGAVIDSLEKFASYETTDLAFEHTNLTVWIADTALKQTNGLMHITKLPEDYGMLFVFDDVMPRTFWNKNTLIDLDVIWISNNTIVGITALSHQTDEEITLVSSPKAVDYVLEVGAGWTARHNIQVGSTYNMMPR</sequence>
<evidence type="ECO:0000313" key="2">
    <source>
        <dbReference type="EMBL" id="PJE64638.1"/>
    </source>
</evidence>
<evidence type="ECO:0008006" key="4">
    <source>
        <dbReference type="Google" id="ProtNLM"/>
    </source>
</evidence>
<dbReference type="Gene3D" id="2.60.120.1140">
    <property type="entry name" value="Protein of unknown function DUF192"/>
    <property type="match status" value="1"/>
</dbReference>
<dbReference type="PANTHER" id="PTHR37953:SF1">
    <property type="entry name" value="UPF0127 PROTEIN MJ1496"/>
    <property type="match status" value="1"/>
</dbReference>
<name>A0A2M8KXH5_9BACT</name>
<dbReference type="InterPro" id="IPR003795">
    <property type="entry name" value="DUF192"/>
</dbReference>
<keyword evidence="1" id="KW-1133">Transmembrane helix</keyword>
<dbReference type="Proteomes" id="UP000229098">
    <property type="component" value="Unassembled WGS sequence"/>
</dbReference>
<dbReference type="Pfam" id="PF02643">
    <property type="entry name" value="DUF192"/>
    <property type="match status" value="1"/>
</dbReference>